<dbReference type="PANTHER" id="PTHR24421:SF10">
    <property type="entry name" value="NITRATE_NITRITE SENSOR PROTEIN NARQ"/>
    <property type="match status" value="1"/>
</dbReference>
<evidence type="ECO:0000256" key="3">
    <source>
        <dbReference type="ARBA" id="ARBA00022553"/>
    </source>
</evidence>
<evidence type="ECO:0000256" key="5">
    <source>
        <dbReference type="ARBA" id="ARBA00022741"/>
    </source>
</evidence>
<feature type="transmembrane region" description="Helical" evidence="9">
    <location>
        <begin position="159"/>
        <end position="178"/>
    </location>
</feature>
<evidence type="ECO:0000313" key="12">
    <source>
        <dbReference type="EMBL" id="MBR8537948.1"/>
    </source>
</evidence>
<dbReference type="Gene3D" id="1.20.5.1930">
    <property type="match status" value="1"/>
</dbReference>
<feature type="transmembrane region" description="Helical" evidence="9">
    <location>
        <begin position="21"/>
        <end position="42"/>
    </location>
</feature>
<dbReference type="InterPro" id="IPR000014">
    <property type="entry name" value="PAS"/>
</dbReference>
<dbReference type="RefSeq" id="WP_212192972.1">
    <property type="nucleotide sequence ID" value="NZ_JAGTAR010000044.1"/>
</dbReference>
<dbReference type="Pfam" id="PF02518">
    <property type="entry name" value="HATPase_c"/>
    <property type="match status" value="1"/>
</dbReference>
<evidence type="ECO:0000313" key="13">
    <source>
        <dbReference type="Proteomes" id="UP000679220"/>
    </source>
</evidence>
<dbReference type="SMART" id="SM00387">
    <property type="entry name" value="HATPase_c"/>
    <property type="match status" value="1"/>
</dbReference>
<dbReference type="GO" id="GO:0005524">
    <property type="term" value="F:ATP binding"/>
    <property type="evidence" value="ECO:0007669"/>
    <property type="project" value="UniProtKB-KW"/>
</dbReference>
<dbReference type="InterPro" id="IPR005467">
    <property type="entry name" value="His_kinase_dom"/>
</dbReference>
<dbReference type="InterPro" id="IPR003594">
    <property type="entry name" value="HATPase_dom"/>
</dbReference>
<dbReference type="PROSITE" id="PS50109">
    <property type="entry name" value="HIS_KIN"/>
    <property type="match status" value="1"/>
</dbReference>
<evidence type="ECO:0000256" key="4">
    <source>
        <dbReference type="ARBA" id="ARBA00022679"/>
    </source>
</evidence>
<protein>
    <recommendedName>
        <fullName evidence="2">histidine kinase</fullName>
        <ecNumber evidence="2">2.7.13.3</ecNumber>
    </recommendedName>
</protein>
<dbReference type="PANTHER" id="PTHR24421">
    <property type="entry name" value="NITRATE/NITRITE SENSOR PROTEIN NARX-RELATED"/>
    <property type="match status" value="1"/>
</dbReference>
<evidence type="ECO:0000256" key="1">
    <source>
        <dbReference type="ARBA" id="ARBA00000085"/>
    </source>
</evidence>
<dbReference type="InterPro" id="IPR035965">
    <property type="entry name" value="PAS-like_dom_sf"/>
</dbReference>
<dbReference type="GO" id="GO:0046983">
    <property type="term" value="F:protein dimerization activity"/>
    <property type="evidence" value="ECO:0007669"/>
    <property type="project" value="InterPro"/>
</dbReference>
<evidence type="ECO:0000256" key="8">
    <source>
        <dbReference type="ARBA" id="ARBA00023012"/>
    </source>
</evidence>
<reference evidence="12" key="2">
    <citation type="submission" date="2021-04" db="EMBL/GenBank/DDBJ databases">
        <authorList>
            <person name="Zhang T."/>
            <person name="Zhang Y."/>
            <person name="Lu D."/>
            <person name="Zuo D."/>
            <person name="Du Z."/>
        </authorList>
    </citation>
    <scope>NUCLEOTIDE SEQUENCE</scope>
    <source>
        <strain evidence="12">JR1</strain>
    </source>
</reference>
<dbReference type="PROSITE" id="PS50112">
    <property type="entry name" value="PAS"/>
    <property type="match status" value="1"/>
</dbReference>
<accession>A0A941F735</accession>
<feature type="transmembrane region" description="Helical" evidence="9">
    <location>
        <begin position="78"/>
        <end position="95"/>
    </location>
</feature>
<reference evidence="12" key="1">
    <citation type="journal article" date="2018" name="Int. J. Syst. Evol. Microbiol.">
        <title>Carboxylicivirga sediminis sp. nov., isolated from coastal sediment.</title>
        <authorList>
            <person name="Wang F.Q."/>
            <person name="Ren L.H."/>
            <person name="Zou R.J."/>
            <person name="Sun Y.Z."/>
            <person name="Liu X.J."/>
            <person name="Jiang F."/>
            <person name="Liu L.J."/>
        </authorList>
    </citation>
    <scope>NUCLEOTIDE SEQUENCE</scope>
    <source>
        <strain evidence="12">JR1</strain>
    </source>
</reference>
<dbReference type="InterPro" id="IPR011712">
    <property type="entry name" value="Sig_transdc_His_kin_sub3_dim/P"/>
</dbReference>
<name>A0A941F735_9BACT</name>
<evidence type="ECO:0000259" key="11">
    <source>
        <dbReference type="PROSITE" id="PS50112"/>
    </source>
</evidence>
<feature type="domain" description="PAS" evidence="11">
    <location>
        <begin position="195"/>
        <end position="268"/>
    </location>
</feature>
<keyword evidence="5" id="KW-0547">Nucleotide-binding</keyword>
<feature type="transmembrane region" description="Helical" evidence="9">
    <location>
        <begin position="122"/>
        <end position="139"/>
    </location>
</feature>
<proteinExistence type="predicted"/>
<keyword evidence="8" id="KW-0902">Two-component regulatory system</keyword>
<keyword evidence="3" id="KW-0597">Phosphoprotein</keyword>
<keyword evidence="13" id="KW-1185">Reference proteome</keyword>
<evidence type="ECO:0000259" key="10">
    <source>
        <dbReference type="PROSITE" id="PS50109"/>
    </source>
</evidence>
<evidence type="ECO:0000256" key="6">
    <source>
        <dbReference type="ARBA" id="ARBA00022777"/>
    </source>
</evidence>
<keyword evidence="9" id="KW-0812">Transmembrane</keyword>
<sequence>MGIDYTFKGVVNSFNTVKGDIIDFSYLTITLLLGPLYAYNLYFEESPVLAFVLNSIVLLGLVIVVVFKSRIPIRIKKLFLLFMLIFGNLYSIYQYGFFGGGQYFMILIFGLSIFYYNRWWAIGINIVLVGYFFIFMHLYTTGQLRYDVSPQLLVRSKMVWLADFILTIVVMAIVGYAIRKTFVAYRHKVKEQHDNFKKFNYTLDNLPIPVAALTVDKRISYFNDAFYQYFGFEAEEIPSIEDWFRLVYPDPSIRIEIEADSQRQIKNGFREQLQLPIEYNDFVTKSGAIKSAEVYHTFLGDVAICAFIDLTERKRKRRLMVETMMKAEEKENKRIAQELHDGVGPLLSAAKIYAHSLTNHTVDADKEMLGEKLNELLNGALKELRNTINNVTPQILQKYGLARAVESFVNHIQPITSIQFLIDVDELSFRDSLIELAVYRALIELINNSIKYGSPTEIKIAIKNDDGGLVISYIDNGVGFDFDQVKHNGFGLSNITNRIETIGGKISFNTGAGAGVYVEIAFKH</sequence>
<dbReference type="EMBL" id="JAGTAR010000044">
    <property type="protein sequence ID" value="MBR8537948.1"/>
    <property type="molecule type" value="Genomic_DNA"/>
</dbReference>
<dbReference type="CDD" id="cd16917">
    <property type="entry name" value="HATPase_UhpB-NarQ-NarX-like"/>
    <property type="match status" value="1"/>
</dbReference>
<keyword evidence="6" id="KW-0418">Kinase</keyword>
<comment type="caution">
    <text evidence="12">The sequence shown here is derived from an EMBL/GenBank/DDBJ whole genome shotgun (WGS) entry which is preliminary data.</text>
</comment>
<dbReference type="SUPFAM" id="SSF55785">
    <property type="entry name" value="PYP-like sensor domain (PAS domain)"/>
    <property type="match status" value="1"/>
</dbReference>
<comment type="catalytic activity">
    <reaction evidence="1">
        <text>ATP + protein L-histidine = ADP + protein N-phospho-L-histidine.</text>
        <dbReference type="EC" id="2.7.13.3"/>
    </reaction>
</comment>
<dbReference type="InterPro" id="IPR036890">
    <property type="entry name" value="HATPase_C_sf"/>
</dbReference>
<gene>
    <name evidence="12" type="ORF">KDU71_20420</name>
</gene>
<dbReference type="Pfam" id="PF07730">
    <property type="entry name" value="HisKA_3"/>
    <property type="match status" value="1"/>
</dbReference>
<evidence type="ECO:0000256" key="9">
    <source>
        <dbReference type="SAM" id="Phobius"/>
    </source>
</evidence>
<feature type="transmembrane region" description="Helical" evidence="9">
    <location>
        <begin position="48"/>
        <end position="66"/>
    </location>
</feature>
<dbReference type="Pfam" id="PF13188">
    <property type="entry name" value="PAS_8"/>
    <property type="match status" value="1"/>
</dbReference>
<evidence type="ECO:0000256" key="7">
    <source>
        <dbReference type="ARBA" id="ARBA00022840"/>
    </source>
</evidence>
<dbReference type="Gene3D" id="3.30.450.20">
    <property type="entry name" value="PAS domain"/>
    <property type="match status" value="1"/>
</dbReference>
<keyword evidence="7" id="KW-0067">ATP-binding</keyword>
<dbReference type="SMART" id="SM00091">
    <property type="entry name" value="PAS"/>
    <property type="match status" value="1"/>
</dbReference>
<keyword evidence="4" id="KW-0808">Transferase</keyword>
<dbReference type="Gene3D" id="3.30.565.10">
    <property type="entry name" value="Histidine kinase-like ATPase, C-terminal domain"/>
    <property type="match status" value="1"/>
</dbReference>
<keyword evidence="9" id="KW-0472">Membrane</keyword>
<dbReference type="GO" id="GO:0000155">
    <property type="term" value="F:phosphorelay sensor kinase activity"/>
    <property type="evidence" value="ECO:0007669"/>
    <property type="project" value="InterPro"/>
</dbReference>
<dbReference type="EC" id="2.7.13.3" evidence="2"/>
<dbReference type="Proteomes" id="UP000679220">
    <property type="component" value="Unassembled WGS sequence"/>
</dbReference>
<dbReference type="GO" id="GO:0016020">
    <property type="term" value="C:membrane"/>
    <property type="evidence" value="ECO:0007669"/>
    <property type="project" value="InterPro"/>
</dbReference>
<dbReference type="AlphaFoldDB" id="A0A941F735"/>
<evidence type="ECO:0000256" key="2">
    <source>
        <dbReference type="ARBA" id="ARBA00012438"/>
    </source>
</evidence>
<feature type="domain" description="Histidine kinase" evidence="10">
    <location>
        <begin position="334"/>
        <end position="524"/>
    </location>
</feature>
<organism evidence="12 13">
    <name type="scientific">Carboxylicivirga sediminis</name>
    <dbReference type="NCBI Taxonomy" id="2006564"/>
    <lineage>
        <taxon>Bacteria</taxon>
        <taxon>Pseudomonadati</taxon>
        <taxon>Bacteroidota</taxon>
        <taxon>Bacteroidia</taxon>
        <taxon>Marinilabiliales</taxon>
        <taxon>Marinilabiliaceae</taxon>
        <taxon>Carboxylicivirga</taxon>
    </lineage>
</organism>
<keyword evidence="9" id="KW-1133">Transmembrane helix</keyword>
<dbReference type="SUPFAM" id="SSF55874">
    <property type="entry name" value="ATPase domain of HSP90 chaperone/DNA topoisomerase II/histidine kinase"/>
    <property type="match status" value="1"/>
</dbReference>
<dbReference type="InterPro" id="IPR050482">
    <property type="entry name" value="Sensor_HK_TwoCompSys"/>
</dbReference>